<protein>
    <submittedName>
        <fullName evidence="1">Uncharacterized protein</fullName>
    </submittedName>
</protein>
<sequence>MPQYLFIMILAHRTLKNYLQMLMNSDLNDDRRQRNVLISRILPSKCYTLTWLLYALLSSSSTYKKSVRNEQLLVVFKFFS</sequence>
<evidence type="ECO:0000313" key="1">
    <source>
        <dbReference type="EMBL" id="SNR67426.1"/>
    </source>
</evidence>
<accession>A0AA94ISN5</accession>
<proteinExistence type="predicted"/>
<dbReference type="Proteomes" id="UP000198427">
    <property type="component" value="Unassembled WGS sequence"/>
</dbReference>
<evidence type="ECO:0000313" key="2">
    <source>
        <dbReference type="Proteomes" id="UP000198427"/>
    </source>
</evidence>
<name>A0AA94ISN5_9BACT</name>
<dbReference type="AlphaFoldDB" id="A0AA94ISN5"/>
<dbReference type="EMBL" id="FZNZ01000004">
    <property type="protein sequence ID" value="SNR67426.1"/>
    <property type="molecule type" value="Genomic_DNA"/>
</dbReference>
<keyword evidence="2" id="KW-1185">Reference proteome</keyword>
<gene>
    <name evidence="1" type="ORF">SAMN06265364_10418</name>
</gene>
<comment type="caution">
    <text evidence="1">The sequence shown here is derived from an EMBL/GenBank/DDBJ whole genome shotgun (WGS) entry which is preliminary data.</text>
</comment>
<reference evidence="1 2" key="1">
    <citation type="submission" date="2017-06" db="EMBL/GenBank/DDBJ databases">
        <authorList>
            <person name="Varghese N."/>
            <person name="Submissions S."/>
        </authorList>
    </citation>
    <scope>NUCLEOTIDE SEQUENCE [LARGE SCALE GENOMIC DNA]</scope>
    <source>
        <strain evidence="1 2">DSM 26989</strain>
    </source>
</reference>
<organism evidence="1 2">
    <name type="scientific">Prevotella jejuni</name>
    <dbReference type="NCBI Taxonomy" id="1177574"/>
    <lineage>
        <taxon>Bacteria</taxon>
        <taxon>Pseudomonadati</taxon>
        <taxon>Bacteroidota</taxon>
        <taxon>Bacteroidia</taxon>
        <taxon>Bacteroidales</taxon>
        <taxon>Prevotellaceae</taxon>
        <taxon>Prevotella</taxon>
    </lineage>
</organism>